<reference evidence="1 2" key="1">
    <citation type="submission" date="2019-10" db="EMBL/GenBank/DDBJ databases">
        <title>Comparative genomics of sulfur disproportionating microorganisms.</title>
        <authorList>
            <person name="Ward L.M."/>
            <person name="Bertran E."/>
            <person name="Johnston D."/>
        </authorList>
    </citation>
    <scope>NUCLEOTIDE SEQUENCE [LARGE SCALE GENOMIC DNA]</scope>
    <source>
        <strain evidence="1 2">DSM 14055</strain>
    </source>
</reference>
<dbReference type="AlphaFoldDB" id="A0A6N7IQY5"/>
<dbReference type="EMBL" id="WHYR01000022">
    <property type="protein sequence ID" value="MQL52440.1"/>
    <property type="molecule type" value="Genomic_DNA"/>
</dbReference>
<proteinExistence type="predicted"/>
<accession>A0A6N7IQY5</accession>
<keyword evidence="2" id="KW-1185">Reference proteome</keyword>
<name>A0A6N7IQY5_9FIRM</name>
<dbReference type="OrthoDB" id="9993507at2"/>
<evidence type="ECO:0000313" key="2">
    <source>
        <dbReference type="Proteomes" id="UP000441717"/>
    </source>
</evidence>
<protein>
    <submittedName>
        <fullName evidence="1">Uncharacterized protein</fullName>
    </submittedName>
</protein>
<evidence type="ECO:0000313" key="1">
    <source>
        <dbReference type="EMBL" id="MQL52440.1"/>
    </source>
</evidence>
<dbReference type="Proteomes" id="UP000441717">
    <property type="component" value="Unassembled WGS sequence"/>
</dbReference>
<organism evidence="1 2">
    <name type="scientific">Desulfofundulus thermobenzoicus</name>
    <dbReference type="NCBI Taxonomy" id="29376"/>
    <lineage>
        <taxon>Bacteria</taxon>
        <taxon>Bacillati</taxon>
        <taxon>Bacillota</taxon>
        <taxon>Clostridia</taxon>
        <taxon>Eubacteriales</taxon>
        <taxon>Peptococcaceae</taxon>
        <taxon>Desulfofundulus</taxon>
    </lineage>
</organism>
<sequence length="96" mass="10667">MEQRDGSHYKIKFIYHSGDTRYYLLTGRSGFAAAHFTYPFSHWAEKTLLVVPEKRTGSGILPGGKWNTEHFILTSAGGCVLNLKNGRGEETGFTGV</sequence>
<gene>
    <name evidence="1" type="ORF">GFC01_09230</name>
</gene>
<comment type="caution">
    <text evidence="1">The sequence shown here is derived from an EMBL/GenBank/DDBJ whole genome shotgun (WGS) entry which is preliminary data.</text>
</comment>
<dbReference type="RefSeq" id="WP_152946549.1">
    <property type="nucleotide sequence ID" value="NZ_WHYR01000022.1"/>
</dbReference>